<dbReference type="AlphaFoldDB" id="G4TBR0"/>
<gene>
    <name evidence="2" type="ORF">PIIN_02616</name>
</gene>
<protein>
    <recommendedName>
        <fullName evidence="4">RED-like N-terminal domain-containing protein</fullName>
    </recommendedName>
</protein>
<dbReference type="Proteomes" id="UP000007148">
    <property type="component" value="Unassembled WGS sequence"/>
</dbReference>
<proteinExistence type="predicted"/>
<evidence type="ECO:0000313" key="3">
    <source>
        <dbReference type="Proteomes" id="UP000007148"/>
    </source>
</evidence>
<feature type="compositionally biased region" description="Basic residues" evidence="1">
    <location>
        <begin position="342"/>
        <end position="352"/>
    </location>
</feature>
<feature type="compositionally biased region" description="Acidic residues" evidence="1">
    <location>
        <begin position="239"/>
        <end position="248"/>
    </location>
</feature>
<evidence type="ECO:0008006" key="4">
    <source>
        <dbReference type="Google" id="ProtNLM"/>
    </source>
</evidence>
<feature type="region of interest" description="Disordered" evidence="1">
    <location>
        <begin position="14"/>
        <end position="90"/>
    </location>
</feature>
<keyword evidence="3" id="KW-1185">Reference proteome</keyword>
<dbReference type="eggNOG" id="KOG2498">
    <property type="taxonomic scope" value="Eukaryota"/>
</dbReference>
<dbReference type="HOGENOM" id="CLU_048753_0_0_1"/>
<reference evidence="2 3" key="1">
    <citation type="journal article" date="2011" name="PLoS Pathog.">
        <title>Endophytic Life Strategies Decoded by Genome and Transcriptome Analyses of the Mutualistic Root Symbiont Piriformospora indica.</title>
        <authorList>
            <person name="Zuccaro A."/>
            <person name="Lahrmann U."/>
            <person name="Guldener U."/>
            <person name="Langen G."/>
            <person name="Pfiffi S."/>
            <person name="Biedenkopf D."/>
            <person name="Wong P."/>
            <person name="Samans B."/>
            <person name="Grimm C."/>
            <person name="Basiewicz M."/>
            <person name="Murat C."/>
            <person name="Martin F."/>
            <person name="Kogel K.H."/>
        </authorList>
    </citation>
    <scope>NUCLEOTIDE SEQUENCE [LARGE SCALE GENOMIC DNA]</scope>
    <source>
        <strain evidence="2 3">DSM 11827</strain>
    </source>
</reference>
<feature type="region of interest" description="Disordered" evidence="1">
    <location>
        <begin position="336"/>
        <end position="361"/>
    </location>
</feature>
<dbReference type="EMBL" id="CAFZ01000039">
    <property type="protein sequence ID" value="CCA68753.1"/>
    <property type="molecule type" value="Genomic_DNA"/>
</dbReference>
<feature type="compositionally biased region" description="Basic and acidic residues" evidence="1">
    <location>
        <begin position="134"/>
        <end position="146"/>
    </location>
</feature>
<dbReference type="OrthoDB" id="3366823at2759"/>
<evidence type="ECO:0000256" key="1">
    <source>
        <dbReference type="SAM" id="MobiDB-lite"/>
    </source>
</evidence>
<dbReference type="STRING" id="1109443.G4TBR0"/>
<organism evidence="2 3">
    <name type="scientific">Serendipita indica (strain DSM 11827)</name>
    <name type="common">Root endophyte fungus</name>
    <name type="synonym">Piriformospora indica</name>
    <dbReference type="NCBI Taxonomy" id="1109443"/>
    <lineage>
        <taxon>Eukaryota</taxon>
        <taxon>Fungi</taxon>
        <taxon>Dikarya</taxon>
        <taxon>Basidiomycota</taxon>
        <taxon>Agaricomycotina</taxon>
        <taxon>Agaricomycetes</taxon>
        <taxon>Sebacinales</taxon>
        <taxon>Serendipitaceae</taxon>
        <taxon>Serendipita</taxon>
    </lineage>
</organism>
<feature type="compositionally biased region" description="Basic and acidic residues" evidence="1">
    <location>
        <begin position="287"/>
        <end position="300"/>
    </location>
</feature>
<feature type="compositionally biased region" description="Polar residues" evidence="1">
    <location>
        <begin position="52"/>
        <end position="64"/>
    </location>
</feature>
<sequence length="375" mass="41774">MDQDAFRALLASAKTTAPAPLTVTPSYTKRKTREPEPSAASIFKPRKHKATNDTQASEKPSTAPQRLDQDDEPSDVQPAPSKGLDFALLAQQRMKMNENQDIIDDDALEKAFQEASAPKKRTRDEIIQSLKKSRATENKNVDKNLEVAKQMGKFRPIGAPDETKGKKRKQKDPNTQEATKKKKRKVDAAGAPVRLVEQQQEQSVPQEVPKPKPRPRTPTPEFGEDFNIFADAGEYEGLGSEEDSDEESLPANGSKGDSPVAGTSTEKRGNWFGEAETPSNSAPIIPKRTDTPPEEQRPPSDVEMEDEPLKITRLQGLASSAVPSIKEILAMDEAAEREEKRKARKEKKKEKKKPSEETKINREVKQLEKYVATKR</sequence>
<dbReference type="OMA" id="PSEWSRW"/>
<comment type="caution">
    <text evidence="2">The sequence shown here is derived from an EMBL/GenBank/DDBJ whole genome shotgun (WGS) entry which is preliminary data.</text>
</comment>
<accession>G4TBR0</accession>
<feature type="region of interest" description="Disordered" evidence="1">
    <location>
        <begin position="113"/>
        <end position="307"/>
    </location>
</feature>
<feature type="compositionally biased region" description="Low complexity" evidence="1">
    <location>
        <begin position="196"/>
        <end position="207"/>
    </location>
</feature>
<dbReference type="InParanoid" id="G4TBR0"/>
<name>G4TBR0_SERID</name>
<evidence type="ECO:0000313" key="2">
    <source>
        <dbReference type="EMBL" id="CCA68753.1"/>
    </source>
</evidence>